<protein>
    <submittedName>
        <fullName evidence="2">Uncharacterized protein</fullName>
    </submittedName>
</protein>
<evidence type="ECO:0000256" key="1">
    <source>
        <dbReference type="SAM" id="MobiDB-lite"/>
    </source>
</evidence>
<dbReference type="EMBL" id="JANPWB010000006">
    <property type="protein sequence ID" value="KAJ1177512.1"/>
    <property type="molecule type" value="Genomic_DNA"/>
</dbReference>
<feature type="region of interest" description="Disordered" evidence="1">
    <location>
        <begin position="97"/>
        <end position="117"/>
    </location>
</feature>
<dbReference type="Proteomes" id="UP001066276">
    <property type="component" value="Chromosome 3_2"/>
</dbReference>
<keyword evidence="3" id="KW-1185">Reference proteome</keyword>
<accession>A0AAV7TP79</accession>
<sequence length="117" mass="12678">MITLAPFPSCSLGFDASAIWCASRGVDSNSQGGIRGPCQGYPAAPHLSPVRLFLGEASTRFRFRAVSRRAGPAGRRLAQVGPKERNIYHDCIEPRFKSGHKISDRGHFSPKEGSIVP</sequence>
<organism evidence="2 3">
    <name type="scientific">Pleurodeles waltl</name>
    <name type="common">Iberian ribbed newt</name>
    <dbReference type="NCBI Taxonomy" id="8319"/>
    <lineage>
        <taxon>Eukaryota</taxon>
        <taxon>Metazoa</taxon>
        <taxon>Chordata</taxon>
        <taxon>Craniata</taxon>
        <taxon>Vertebrata</taxon>
        <taxon>Euteleostomi</taxon>
        <taxon>Amphibia</taxon>
        <taxon>Batrachia</taxon>
        <taxon>Caudata</taxon>
        <taxon>Salamandroidea</taxon>
        <taxon>Salamandridae</taxon>
        <taxon>Pleurodelinae</taxon>
        <taxon>Pleurodeles</taxon>
    </lineage>
</organism>
<gene>
    <name evidence="2" type="ORF">NDU88_002767</name>
</gene>
<evidence type="ECO:0000313" key="2">
    <source>
        <dbReference type="EMBL" id="KAJ1177512.1"/>
    </source>
</evidence>
<evidence type="ECO:0000313" key="3">
    <source>
        <dbReference type="Proteomes" id="UP001066276"/>
    </source>
</evidence>
<name>A0AAV7TP79_PLEWA</name>
<comment type="caution">
    <text evidence="2">The sequence shown here is derived from an EMBL/GenBank/DDBJ whole genome shotgun (WGS) entry which is preliminary data.</text>
</comment>
<feature type="compositionally biased region" description="Basic and acidic residues" evidence="1">
    <location>
        <begin position="97"/>
        <end position="110"/>
    </location>
</feature>
<proteinExistence type="predicted"/>
<reference evidence="2" key="1">
    <citation type="journal article" date="2022" name="bioRxiv">
        <title>Sequencing and chromosome-scale assembly of the giantPleurodeles waltlgenome.</title>
        <authorList>
            <person name="Brown T."/>
            <person name="Elewa A."/>
            <person name="Iarovenko S."/>
            <person name="Subramanian E."/>
            <person name="Araus A.J."/>
            <person name="Petzold A."/>
            <person name="Susuki M."/>
            <person name="Suzuki K.-i.T."/>
            <person name="Hayashi T."/>
            <person name="Toyoda A."/>
            <person name="Oliveira C."/>
            <person name="Osipova E."/>
            <person name="Leigh N.D."/>
            <person name="Simon A."/>
            <person name="Yun M.H."/>
        </authorList>
    </citation>
    <scope>NUCLEOTIDE SEQUENCE</scope>
    <source>
        <strain evidence="2">20211129_DDA</strain>
        <tissue evidence="2">Liver</tissue>
    </source>
</reference>
<dbReference type="AlphaFoldDB" id="A0AAV7TP79"/>